<sequence>MVHDFQTVAVERAAEAYVLSRRKARFLSMAMAIRAIRTLMPACTVTDQMLEELFAEACIAHGVPVAFDTATASGLEMRLHS</sequence>
<accession>A0A6M7TRW9</accession>
<dbReference type="AlphaFoldDB" id="A0A6M7TRW9"/>
<gene>
    <name evidence="1" type="ORF">D3242_29355</name>
</gene>
<dbReference type="Proteomes" id="UP000275530">
    <property type="component" value="Unassembled WGS sequence"/>
</dbReference>
<dbReference type="EMBL" id="QZXA01000015">
    <property type="protein sequence ID" value="RJT29377.1"/>
    <property type="molecule type" value="Genomic_DNA"/>
</dbReference>
<dbReference type="RefSeq" id="WP_019863985.1">
    <property type="nucleotide sequence ID" value="NZ_CP033508.1"/>
</dbReference>
<reference evidence="1 2" key="1">
    <citation type="submission" date="2018-09" db="EMBL/GenBank/DDBJ databases">
        <title>Mesorhizobium carmichaelinearum sp. nov. isolated from Carmichaelinea spp. root nodules in New Zealand.</title>
        <authorList>
            <person name="De Meyer S.E."/>
        </authorList>
    </citation>
    <scope>NUCLEOTIDE SEQUENCE [LARGE SCALE GENOMIC DNA]</scope>
    <source>
        <strain evidence="1 2">LMG 28313</strain>
    </source>
</reference>
<evidence type="ECO:0000313" key="2">
    <source>
        <dbReference type="Proteomes" id="UP000275530"/>
    </source>
</evidence>
<proteinExistence type="predicted"/>
<keyword evidence="2" id="KW-1185">Reference proteome</keyword>
<protein>
    <submittedName>
        <fullName evidence="1">Uncharacterized protein</fullName>
    </submittedName>
</protein>
<evidence type="ECO:0000313" key="1">
    <source>
        <dbReference type="EMBL" id="RJT29377.1"/>
    </source>
</evidence>
<organism evidence="1 2">
    <name type="scientific">Mesorhizobium jarvisii</name>
    <dbReference type="NCBI Taxonomy" id="1777867"/>
    <lineage>
        <taxon>Bacteria</taxon>
        <taxon>Pseudomonadati</taxon>
        <taxon>Pseudomonadota</taxon>
        <taxon>Alphaproteobacteria</taxon>
        <taxon>Hyphomicrobiales</taxon>
        <taxon>Phyllobacteriaceae</taxon>
        <taxon>Mesorhizobium</taxon>
    </lineage>
</organism>
<comment type="caution">
    <text evidence="1">The sequence shown here is derived from an EMBL/GenBank/DDBJ whole genome shotgun (WGS) entry which is preliminary data.</text>
</comment>
<name>A0A6M7TRW9_9HYPH</name>